<feature type="domain" description="N-acetyltransferase" evidence="1">
    <location>
        <begin position="6"/>
        <end position="202"/>
    </location>
</feature>
<keyword evidence="3" id="KW-1185">Reference proteome</keyword>
<dbReference type="InterPro" id="IPR016181">
    <property type="entry name" value="Acyl_CoA_acyltransferase"/>
</dbReference>
<dbReference type="SUPFAM" id="SSF55729">
    <property type="entry name" value="Acyl-CoA N-acyltransferases (Nat)"/>
    <property type="match status" value="1"/>
</dbReference>
<evidence type="ECO:0000259" key="1">
    <source>
        <dbReference type="PROSITE" id="PS51186"/>
    </source>
</evidence>
<dbReference type="EMBL" id="MWWX01000018">
    <property type="protein sequence ID" value="OZG60108.1"/>
    <property type="molecule type" value="Genomic_DNA"/>
</dbReference>
<protein>
    <submittedName>
        <fullName evidence="2">GNAT family N-acetyltransferase</fullName>
    </submittedName>
</protein>
<accession>A0A261FLX9</accession>
<dbReference type="STRING" id="1603886.GCA_001895165_02194"/>
<evidence type="ECO:0000313" key="3">
    <source>
        <dbReference type="Proteomes" id="UP000216352"/>
    </source>
</evidence>
<gene>
    <name evidence="2" type="ORF">BLEM_2048</name>
</gene>
<dbReference type="OrthoDB" id="6711752at2"/>
<evidence type="ECO:0000313" key="2">
    <source>
        <dbReference type="EMBL" id="OZG60108.1"/>
    </source>
</evidence>
<dbReference type="Proteomes" id="UP000216352">
    <property type="component" value="Unassembled WGS sequence"/>
</dbReference>
<organism evidence="2 3">
    <name type="scientific">Bifidobacterium lemurum</name>
    <dbReference type="NCBI Taxonomy" id="1603886"/>
    <lineage>
        <taxon>Bacteria</taxon>
        <taxon>Bacillati</taxon>
        <taxon>Actinomycetota</taxon>
        <taxon>Actinomycetes</taxon>
        <taxon>Bifidobacteriales</taxon>
        <taxon>Bifidobacteriaceae</taxon>
        <taxon>Bifidobacterium</taxon>
    </lineage>
</organism>
<dbReference type="CDD" id="cd04301">
    <property type="entry name" value="NAT_SF"/>
    <property type="match status" value="1"/>
</dbReference>
<comment type="caution">
    <text evidence="2">The sequence shown here is derived from an EMBL/GenBank/DDBJ whole genome shotgun (WGS) entry which is preliminary data.</text>
</comment>
<reference evidence="2 3" key="1">
    <citation type="journal article" date="2017" name="BMC Genomics">
        <title>Comparative genomic and phylogenomic analyses of the Bifidobacteriaceae family.</title>
        <authorList>
            <person name="Lugli G.A."/>
            <person name="Milani C."/>
            <person name="Turroni F."/>
            <person name="Duranti S."/>
            <person name="Mancabelli L."/>
            <person name="Mangifesta M."/>
            <person name="Ferrario C."/>
            <person name="Modesto M."/>
            <person name="Mattarelli P."/>
            <person name="Jiri K."/>
            <person name="van Sinderen D."/>
            <person name="Ventura M."/>
        </authorList>
    </citation>
    <scope>NUCLEOTIDE SEQUENCE [LARGE SCALE GENOMIC DNA]</scope>
    <source>
        <strain evidence="2 3">DSM 28807</strain>
    </source>
</reference>
<sequence length="217" mass="24028">MTESTPIIRAMRRSDLPQIEQITGDMWYAEYEPKVGAALSHIDVEHCLARATFARVAELNGEIVGFILASIPAHTTQVSKLRHTARMVGSALRLLADKAGRRGLDEFARIARVDDRLLRDAGPFDAEVVLFVLAPAARGHGLGKRMFGAVMEYFAANGIDEYFLFTDTTCDYTFYEHRGLERRGALPLETKPGDCYGSEPPTFFVYAGMTSHGPQAK</sequence>
<dbReference type="Pfam" id="PF00583">
    <property type="entry name" value="Acetyltransf_1"/>
    <property type="match status" value="1"/>
</dbReference>
<dbReference type="InterPro" id="IPR000182">
    <property type="entry name" value="GNAT_dom"/>
</dbReference>
<dbReference type="Gene3D" id="3.40.630.30">
    <property type="match status" value="1"/>
</dbReference>
<proteinExistence type="predicted"/>
<keyword evidence="2" id="KW-0808">Transferase</keyword>
<dbReference type="PROSITE" id="PS51186">
    <property type="entry name" value="GNAT"/>
    <property type="match status" value="1"/>
</dbReference>
<name>A0A261FLX9_9BIFI</name>
<dbReference type="RefSeq" id="WP_072727035.1">
    <property type="nucleotide sequence ID" value="NZ_BDIS01000031.1"/>
</dbReference>
<dbReference type="GO" id="GO:0016747">
    <property type="term" value="F:acyltransferase activity, transferring groups other than amino-acyl groups"/>
    <property type="evidence" value="ECO:0007669"/>
    <property type="project" value="InterPro"/>
</dbReference>
<dbReference type="AlphaFoldDB" id="A0A261FLX9"/>